<dbReference type="PANTHER" id="PTHR43622">
    <property type="entry name" value="3-DEHYDROQUINATE SYNTHASE"/>
    <property type="match status" value="1"/>
</dbReference>
<evidence type="ECO:0000256" key="17">
    <source>
        <dbReference type="ARBA" id="ARBA00023285"/>
    </source>
</evidence>
<dbReference type="Proteomes" id="UP000199280">
    <property type="component" value="Unassembled WGS sequence"/>
</dbReference>
<evidence type="ECO:0000256" key="9">
    <source>
        <dbReference type="ARBA" id="ARBA00022490"/>
    </source>
</evidence>
<dbReference type="EMBL" id="FJNB01000012">
    <property type="protein sequence ID" value="CZR01023.1"/>
    <property type="molecule type" value="Genomic_DNA"/>
</dbReference>
<feature type="binding site" evidence="18">
    <location>
        <position position="152"/>
    </location>
    <ligand>
        <name>NAD(+)</name>
        <dbReference type="ChEBI" id="CHEBI:57540"/>
    </ligand>
</feature>
<name>A0A143YX70_9LACT</name>
<feature type="domain" description="3-dehydroquinate synthase C-terminal" evidence="20">
    <location>
        <begin position="182"/>
        <end position="325"/>
    </location>
</feature>
<dbReference type="InterPro" id="IPR030963">
    <property type="entry name" value="DHQ_synth_fam"/>
</dbReference>
<dbReference type="InterPro" id="IPR050071">
    <property type="entry name" value="Dehydroquinate_synthase"/>
</dbReference>
<evidence type="ECO:0000256" key="8">
    <source>
        <dbReference type="ARBA" id="ARBA00017684"/>
    </source>
</evidence>
<evidence type="ECO:0000259" key="20">
    <source>
        <dbReference type="Pfam" id="PF24621"/>
    </source>
</evidence>
<dbReference type="AlphaFoldDB" id="A0A143YX70"/>
<feature type="domain" description="3-dehydroquinate synthase N-terminal" evidence="19">
    <location>
        <begin position="68"/>
        <end position="180"/>
    </location>
</feature>
<dbReference type="EC" id="4.2.3.4" evidence="7 18"/>
<evidence type="ECO:0000256" key="10">
    <source>
        <dbReference type="ARBA" id="ARBA00022605"/>
    </source>
</evidence>
<evidence type="ECO:0000256" key="18">
    <source>
        <dbReference type="HAMAP-Rule" id="MF_00110"/>
    </source>
</evidence>
<feature type="binding site" evidence="18">
    <location>
        <position position="263"/>
    </location>
    <ligand>
        <name>Zn(2+)</name>
        <dbReference type="ChEBI" id="CHEBI:29105"/>
    </ligand>
</feature>
<keyword evidence="12 18" id="KW-0547">Nucleotide-binding</keyword>
<dbReference type="Pfam" id="PF01761">
    <property type="entry name" value="DHQ_synthase"/>
    <property type="match status" value="1"/>
</dbReference>
<proteinExistence type="inferred from homology"/>
<dbReference type="GO" id="GO:0000166">
    <property type="term" value="F:nucleotide binding"/>
    <property type="evidence" value="ECO:0007669"/>
    <property type="project" value="UniProtKB-KW"/>
</dbReference>
<comment type="caution">
    <text evidence="18">Lacks conserved residue(s) required for the propagation of feature annotation.</text>
</comment>
<feature type="binding site" evidence="18">
    <location>
        <position position="246"/>
    </location>
    <ligand>
        <name>Zn(2+)</name>
        <dbReference type="ChEBI" id="CHEBI:29105"/>
    </ligand>
</feature>
<dbReference type="STRING" id="640938.TR210_1792"/>
<dbReference type="GO" id="GO:0005737">
    <property type="term" value="C:cytoplasm"/>
    <property type="evidence" value="ECO:0007669"/>
    <property type="project" value="UniProtKB-SubCell"/>
</dbReference>
<dbReference type="Proteomes" id="UP000076878">
    <property type="component" value="Unassembled WGS sequence"/>
</dbReference>
<evidence type="ECO:0000313" key="23">
    <source>
        <dbReference type="Proteomes" id="UP000076878"/>
    </source>
</evidence>
<dbReference type="InterPro" id="IPR030960">
    <property type="entry name" value="DHQS/DOIS_N"/>
</dbReference>
<evidence type="ECO:0000256" key="3">
    <source>
        <dbReference type="ARBA" id="ARBA00001947"/>
    </source>
</evidence>
<reference evidence="21 23" key="1">
    <citation type="submission" date="2016-02" db="EMBL/GenBank/DDBJ databases">
        <authorList>
            <person name="Wen L."/>
            <person name="He K."/>
            <person name="Yang H."/>
        </authorList>
    </citation>
    <scope>NUCLEOTIDE SEQUENCE [LARGE SCALE GENOMIC DNA]</scope>
    <source>
        <strain evidence="21">Trichococcus_R210</strain>
    </source>
</reference>
<dbReference type="RefSeq" id="WP_068623172.1">
    <property type="nucleotide sequence ID" value="NZ_FJNB01000012.1"/>
</dbReference>
<comment type="pathway">
    <text evidence="5 18">Metabolic intermediate biosynthesis; chorismate biosynthesis; chorismate from D-erythrose 4-phosphate and phosphoenolpyruvate: step 2/7.</text>
</comment>
<feature type="binding site" evidence="18">
    <location>
        <begin position="130"/>
        <end position="131"/>
    </location>
    <ligand>
        <name>NAD(+)</name>
        <dbReference type="ChEBI" id="CHEBI:57540"/>
    </ligand>
</feature>
<dbReference type="UniPathway" id="UPA00053">
    <property type="reaction ID" value="UER00085"/>
</dbReference>
<dbReference type="GO" id="GO:0003856">
    <property type="term" value="F:3-dehydroquinate synthase activity"/>
    <property type="evidence" value="ECO:0007669"/>
    <property type="project" value="UniProtKB-UniRule"/>
</dbReference>
<keyword evidence="15 18" id="KW-0057">Aromatic amino acid biosynthesis</keyword>
<dbReference type="Gene3D" id="3.40.50.1970">
    <property type="match status" value="1"/>
</dbReference>
<keyword evidence="14 18" id="KW-0520">NAD</keyword>
<dbReference type="CDD" id="cd08195">
    <property type="entry name" value="DHQS"/>
    <property type="match status" value="1"/>
</dbReference>
<comment type="subcellular location">
    <subcellularLocation>
        <location evidence="4 18">Cytoplasm</location>
    </subcellularLocation>
</comment>
<evidence type="ECO:0000256" key="14">
    <source>
        <dbReference type="ARBA" id="ARBA00023027"/>
    </source>
</evidence>
<dbReference type="GO" id="GO:0008652">
    <property type="term" value="P:amino acid biosynthetic process"/>
    <property type="evidence" value="ECO:0007669"/>
    <property type="project" value="UniProtKB-KW"/>
</dbReference>
<dbReference type="PIRSF" id="PIRSF001455">
    <property type="entry name" value="DHQ_synth"/>
    <property type="match status" value="1"/>
</dbReference>
<comment type="cofactor">
    <cofactor evidence="18">
        <name>Co(2+)</name>
        <dbReference type="ChEBI" id="CHEBI:48828"/>
    </cofactor>
    <cofactor evidence="18">
        <name>Zn(2+)</name>
        <dbReference type="ChEBI" id="CHEBI:29105"/>
    </cofactor>
    <text evidence="18">Binds 1 divalent metal cation per subunit. Can use either Co(2+) or Zn(2+).</text>
</comment>
<evidence type="ECO:0000256" key="13">
    <source>
        <dbReference type="ARBA" id="ARBA00022833"/>
    </source>
</evidence>
<keyword evidence="16 18" id="KW-0456">Lyase</keyword>
<evidence type="ECO:0000256" key="15">
    <source>
        <dbReference type="ARBA" id="ARBA00023141"/>
    </source>
</evidence>
<keyword evidence="10 18" id="KW-0028">Amino-acid biosynthesis</keyword>
<evidence type="ECO:0000256" key="12">
    <source>
        <dbReference type="ARBA" id="ARBA00022741"/>
    </source>
</evidence>
<keyword evidence="11 18" id="KW-0479">Metal-binding</keyword>
<dbReference type="GO" id="GO:0046872">
    <property type="term" value="F:metal ion binding"/>
    <property type="evidence" value="ECO:0007669"/>
    <property type="project" value="UniProtKB-KW"/>
</dbReference>
<sequence>MAELHVGLGKNSYTILIENGLRHRLPEEIKNIYSGKKIAIITDHNVNAHYGTQLEEGLQAAGFETLVVALPPGEQTKDFQMLPQIYDQLLDFQLNRSELIIALGGGVIGDLAGFAAASFLRGVPFIQIPTSLLAQVDSSIGGKVGVDLARGKNLVGAFNQPKKVFIDPEVLSTLPDHYFRDGLGEVIKYGCIKDAEFFSFLQTLHTREEMMAHIERILYTCCDIKRRVVEADEKDTGERMLLNFGHTIAHALETYTNYAKYSHGEAVAIGMVAITRLSEKKGFTVPGTAAAIEALAKQVGLPTELHIETIDLDSLLAIMTLDKKNLDDHLKVILLKEIGVSYVQDETIAFFDELENM</sequence>
<dbReference type="GO" id="GO:0009073">
    <property type="term" value="P:aromatic amino acid family biosynthetic process"/>
    <property type="evidence" value="ECO:0007669"/>
    <property type="project" value="UniProtKB-KW"/>
</dbReference>
<evidence type="ECO:0000256" key="2">
    <source>
        <dbReference type="ARBA" id="ARBA00001911"/>
    </source>
</evidence>
<feature type="binding site" evidence="18">
    <location>
        <position position="185"/>
    </location>
    <ligand>
        <name>Zn(2+)</name>
        <dbReference type="ChEBI" id="CHEBI:29105"/>
    </ligand>
</feature>
<dbReference type="PANTHER" id="PTHR43622:SF7">
    <property type="entry name" value="3-DEHYDROQUINATE SYNTHASE, CHLOROPLASTIC"/>
    <property type="match status" value="1"/>
</dbReference>
<dbReference type="NCBIfam" id="TIGR01357">
    <property type="entry name" value="aroB"/>
    <property type="match status" value="1"/>
</dbReference>
<gene>
    <name evidence="18" type="primary">aroB</name>
    <name evidence="22" type="ORF">SAMN05216375_11212</name>
    <name evidence="21" type="ORF">TR210_1792</name>
</gene>
<protein>
    <recommendedName>
        <fullName evidence="8 18">3-dehydroquinate synthase</fullName>
        <shortName evidence="18">DHQS</shortName>
        <ecNumber evidence="7 18">4.2.3.4</ecNumber>
    </recommendedName>
</protein>
<dbReference type="OrthoDB" id="9806583at2"/>
<dbReference type="Gene3D" id="1.20.1090.10">
    <property type="entry name" value="Dehydroquinate synthase-like - alpha domain"/>
    <property type="match status" value="1"/>
</dbReference>
<evidence type="ECO:0000256" key="7">
    <source>
        <dbReference type="ARBA" id="ARBA00013031"/>
    </source>
</evidence>
<keyword evidence="24" id="KW-1185">Reference proteome</keyword>
<organism evidence="21 23">
    <name type="scientific">Trichococcus ilyis</name>
    <dbReference type="NCBI Taxonomy" id="640938"/>
    <lineage>
        <taxon>Bacteria</taxon>
        <taxon>Bacillati</taxon>
        <taxon>Bacillota</taxon>
        <taxon>Bacilli</taxon>
        <taxon>Lactobacillales</taxon>
        <taxon>Carnobacteriaceae</taxon>
        <taxon>Trichococcus</taxon>
    </lineage>
</organism>
<evidence type="ECO:0000256" key="5">
    <source>
        <dbReference type="ARBA" id="ARBA00004661"/>
    </source>
</evidence>
<accession>A0A143YX70</accession>
<evidence type="ECO:0000256" key="11">
    <source>
        <dbReference type="ARBA" id="ARBA00022723"/>
    </source>
</evidence>
<evidence type="ECO:0000259" key="19">
    <source>
        <dbReference type="Pfam" id="PF01761"/>
    </source>
</evidence>
<dbReference type="HAMAP" id="MF_00110">
    <property type="entry name" value="DHQ_synthase"/>
    <property type="match status" value="1"/>
</dbReference>
<dbReference type="InterPro" id="IPR056179">
    <property type="entry name" value="DHQS_C"/>
</dbReference>
<evidence type="ECO:0000256" key="4">
    <source>
        <dbReference type="ARBA" id="ARBA00004496"/>
    </source>
</evidence>
<feature type="binding site" evidence="18">
    <location>
        <begin position="106"/>
        <end position="110"/>
    </location>
    <ligand>
        <name>NAD(+)</name>
        <dbReference type="ChEBI" id="CHEBI:57540"/>
    </ligand>
</feature>
<feature type="binding site" evidence="18">
    <location>
        <position position="143"/>
    </location>
    <ligand>
        <name>NAD(+)</name>
        <dbReference type="ChEBI" id="CHEBI:57540"/>
    </ligand>
</feature>
<evidence type="ECO:0000256" key="1">
    <source>
        <dbReference type="ARBA" id="ARBA00001393"/>
    </source>
</evidence>
<dbReference type="GO" id="GO:0009423">
    <property type="term" value="P:chorismate biosynthetic process"/>
    <property type="evidence" value="ECO:0007669"/>
    <property type="project" value="UniProtKB-UniRule"/>
</dbReference>
<keyword evidence="13 18" id="KW-0862">Zinc</keyword>
<evidence type="ECO:0000256" key="6">
    <source>
        <dbReference type="ARBA" id="ARBA00005412"/>
    </source>
</evidence>
<dbReference type="FunFam" id="3.40.50.1970:FF:000007">
    <property type="entry name" value="Pentafunctional AROM polypeptide"/>
    <property type="match status" value="1"/>
</dbReference>
<evidence type="ECO:0000313" key="21">
    <source>
        <dbReference type="EMBL" id="CZR01023.1"/>
    </source>
</evidence>
<keyword evidence="17 18" id="KW-0170">Cobalt</keyword>
<dbReference type="Pfam" id="PF24621">
    <property type="entry name" value="DHQS_C"/>
    <property type="match status" value="1"/>
</dbReference>
<evidence type="ECO:0000313" key="24">
    <source>
        <dbReference type="Proteomes" id="UP000199280"/>
    </source>
</evidence>
<dbReference type="SUPFAM" id="SSF56796">
    <property type="entry name" value="Dehydroquinate synthase-like"/>
    <property type="match status" value="1"/>
</dbReference>
<comment type="cofactor">
    <cofactor evidence="2 18">
        <name>NAD(+)</name>
        <dbReference type="ChEBI" id="CHEBI:57540"/>
    </cofactor>
</comment>
<comment type="catalytic activity">
    <reaction evidence="1 18">
        <text>7-phospho-2-dehydro-3-deoxy-D-arabino-heptonate = 3-dehydroquinate + phosphate</text>
        <dbReference type="Rhea" id="RHEA:21968"/>
        <dbReference type="ChEBI" id="CHEBI:32364"/>
        <dbReference type="ChEBI" id="CHEBI:43474"/>
        <dbReference type="ChEBI" id="CHEBI:58394"/>
        <dbReference type="EC" id="4.2.3.4"/>
    </reaction>
</comment>
<evidence type="ECO:0000256" key="16">
    <source>
        <dbReference type="ARBA" id="ARBA00023239"/>
    </source>
</evidence>
<evidence type="ECO:0000313" key="22">
    <source>
        <dbReference type="EMBL" id="SEJ36201.1"/>
    </source>
</evidence>
<reference evidence="22 24" key="2">
    <citation type="submission" date="2016-10" db="EMBL/GenBank/DDBJ databases">
        <authorList>
            <person name="Varghese N."/>
            <person name="Submissions S."/>
        </authorList>
    </citation>
    <scope>NUCLEOTIDE SEQUENCE [LARGE SCALE GENOMIC DNA]</scope>
    <source>
        <strain evidence="22 24">DSM 22150</strain>
    </source>
</reference>
<dbReference type="EMBL" id="FNYT01000012">
    <property type="protein sequence ID" value="SEJ36201.1"/>
    <property type="molecule type" value="Genomic_DNA"/>
</dbReference>
<comment type="similarity">
    <text evidence="6 18">Belongs to the sugar phosphate cyclases superfamily. Dehydroquinate synthase family.</text>
</comment>
<dbReference type="InterPro" id="IPR016037">
    <property type="entry name" value="DHQ_synth_AroB"/>
</dbReference>
<comment type="cofactor">
    <cofactor evidence="3">
        <name>Zn(2+)</name>
        <dbReference type="ChEBI" id="CHEBI:29105"/>
    </cofactor>
</comment>
<keyword evidence="9 18" id="KW-0963">Cytoplasm</keyword>
<comment type="function">
    <text evidence="18">Catalyzes the conversion of 3-deoxy-D-arabino-heptulosonate 7-phosphate (DAHP) to dehydroquinate (DHQ).</text>
</comment>